<dbReference type="PANTHER" id="PTHR40980:SF3">
    <property type="entry name" value="TONB-DEPENDENT RECEPTOR-LIKE BETA-BARREL DOMAIN-CONTAINING PROTEIN"/>
    <property type="match status" value="1"/>
</dbReference>
<accession>A0ABU2A9A5</accession>
<dbReference type="InterPro" id="IPR000531">
    <property type="entry name" value="Beta-barrel_TonB"/>
</dbReference>
<dbReference type="InterPro" id="IPR037066">
    <property type="entry name" value="Plug_dom_sf"/>
</dbReference>
<keyword evidence="9 10" id="KW-0998">Cell outer membrane</keyword>
<gene>
    <name evidence="15" type="ORF">J2X21_002923</name>
</gene>
<dbReference type="InterPro" id="IPR012910">
    <property type="entry name" value="Plug_dom"/>
</dbReference>
<evidence type="ECO:0000256" key="6">
    <source>
        <dbReference type="ARBA" id="ARBA00023077"/>
    </source>
</evidence>
<name>A0ABU2A9A5_9BURK</name>
<proteinExistence type="inferred from homology"/>
<evidence type="ECO:0000259" key="13">
    <source>
        <dbReference type="Pfam" id="PF00593"/>
    </source>
</evidence>
<dbReference type="SUPFAM" id="SSF56935">
    <property type="entry name" value="Porins"/>
    <property type="match status" value="1"/>
</dbReference>
<dbReference type="Proteomes" id="UP001180825">
    <property type="component" value="Unassembled WGS sequence"/>
</dbReference>
<dbReference type="PANTHER" id="PTHR40980">
    <property type="entry name" value="PLUG DOMAIN-CONTAINING PROTEIN"/>
    <property type="match status" value="1"/>
</dbReference>
<feature type="domain" description="TonB-dependent receptor plug" evidence="14">
    <location>
        <begin position="63"/>
        <end position="172"/>
    </location>
</feature>
<keyword evidence="5 10" id="KW-0812">Transmembrane</keyword>
<keyword evidence="16" id="KW-1185">Reference proteome</keyword>
<evidence type="ECO:0000256" key="12">
    <source>
        <dbReference type="SAM" id="SignalP"/>
    </source>
</evidence>
<feature type="signal peptide" evidence="12">
    <location>
        <begin position="1"/>
        <end position="26"/>
    </location>
</feature>
<dbReference type="Pfam" id="PF00593">
    <property type="entry name" value="TonB_dep_Rec_b-barrel"/>
    <property type="match status" value="1"/>
</dbReference>
<evidence type="ECO:0000256" key="8">
    <source>
        <dbReference type="ARBA" id="ARBA00023170"/>
    </source>
</evidence>
<keyword evidence="8 15" id="KW-0675">Receptor</keyword>
<keyword evidence="12" id="KW-0732">Signal</keyword>
<evidence type="ECO:0000313" key="15">
    <source>
        <dbReference type="EMBL" id="MDR7333781.1"/>
    </source>
</evidence>
<feature type="domain" description="TonB-dependent receptor-like beta-barrel" evidence="13">
    <location>
        <begin position="422"/>
        <end position="965"/>
    </location>
</feature>
<evidence type="ECO:0000256" key="9">
    <source>
        <dbReference type="ARBA" id="ARBA00023237"/>
    </source>
</evidence>
<keyword evidence="4 10" id="KW-1134">Transmembrane beta strand</keyword>
<dbReference type="RefSeq" id="WP_310329812.1">
    <property type="nucleotide sequence ID" value="NZ_JAVDXV010000005.1"/>
</dbReference>
<keyword evidence="6 11" id="KW-0798">TonB box</keyword>
<dbReference type="Gene3D" id="2.40.170.20">
    <property type="entry name" value="TonB-dependent receptor, beta-barrel domain"/>
    <property type="match status" value="1"/>
</dbReference>
<evidence type="ECO:0000256" key="7">
    <source>
        <dbReference type="ARBA" id="ARBA00023136"/>
    </source>
</evidence>
<sequence length="1000" mass="109341">MNQHQRTAISLAAAQAALLCSGLAMAQTPAAPATAASAPVQKVETVVVSGRRAALESAQKIKQNADEIVDSIVADDIGKLPDQSVTEVLQRVVGVTIDRTMAKNDPEHYSVEGSSVNIRGLSYVRSEVNGRDTFSANGGRALNFEDVPPELLAAVDVFKNPSASQIEGSIGGLVNLRTAMPFDNPGFKGHVTAVGKYNELQGKFSPAASGLLSNRWNTELGDVGMLLSLAHSKSSTRTDLWQVEPYYKVDGTHWVPKGAQWRDSNFERNRNGLYGALQWKKDNLSSSLTYFQSKYRMQWDENALFAQTNPWNLVISSDAKYNSNNVFVSGTLTAPADGGVNFGADTRYMKRNSKTKDLGWNLAWKASDRWSFSTDLQLVKSDTNAFDSTVATGLLMPKETLDLNGSTPRVVFDASDLASLQNKGNYYWAFTMEHLDRSKAEQKAWRADGKFNFDHAVLQDLSFGVRLTDRDAKTTKTVPDYNWSAITQTWQRGWDISDVAYLSDPRFNAPTRLHTFNNFFGGQSVPAVYVPDVSLAKDYPNGYATVHRYHDIRCQELKGANGDCPAWSPASFGTNPAGDNEQHERTQAAYAQLRFDFTDSGAPIDGNVGLRAVRTEMKAAGYTVFTYNPGIPAGAPVSGVPVPVIPSFAAPMAAEQTYTNFLPSLNLRFKASDKLQFRAAVAKGVSRPDFADMQAYTSMELTTTKRTVPSTTPGVPDSVIVDAVNLSGTANGNPLLKPVKSTQFDLTAEWYFARNGSLTLALFNKQLDDIIVKQSATTVLRDAAGNPLNFTVTSPVNGAKGHARGFEIAFQRYLDMLPGWMSGFGVQANYTYVDSKTRPYNPVTTPFCAGTSTNADNLNLNINGCDTDGRTFGNLPLTNLSRNAYNLALLYDYGPFSARVAYSWRSKYLQGVNVNGTRGGDGRLADGTSVAFALPTWSDDYGQVDAGVNYRITDKFSVSLEAQNLNNALARQLMQQNIGLMTRAVNYTGRRYSVQASYSF</sequence>
<evidence type="ECO:0000313" key="16">
    <source>
        <dbReference type="Proteomes" id="UP001180825"/>
    </source>
</evidence>
<evidence type="ECO:0000256" key="2">
    <source>
        <dbReference type="ARBA" id="ARBA00009810"/>
    </source>
</evidence>
<dbReference type="NCBIfam" id="TIGR01782">
    <property type="entry name" value="TonB-Xanth-Caul"/>
    <property type="match status" value="1"/>
</dbReference>
<evidence type="ECO:0000256" key="5">
    <source>
        <dbReference type="ARBA" id="ARBA00022692"/>
    </source>
</evidence>
<dbReference type="CDD" id="cd01347">
    <property type="entry name" value="ligand_gated_channel"/>
    <property type="match status" value="1"/>
</dbReference>
<comment type="similarity">
    <text evidence="2 10 11">Belongs to the TonB-dependent receptor family.</text>
</comment>
<evidence type="ECO:0000259" key="14">
    <source>
        <dbReference type="Pfam" id="PF07715"/>
    </source>
</evidence>
<comment type="subcellular location">
    <subcellularLocation>
        <location evidence="1 10">Cell outer membrane</location>
        <topology evidence="1 10">Multi-pass membrane protein</topology>
    </subcellularLocation>
</comment>
<reference evidence="15 16" key="1">
    <citation type="submission" date="2023-07" db="EMBL/GenBank/DDBJ databases">
        <title>Sorghum-associated microbial communities from plants grown in Nebraska, USA.</title>
        <authorList>
            <person name="Schachtman D."/>
        </authorList>
    </citation>
    <scope>NUCLEOTIDE SEQUENCE [LARGE SCALE GENOMIC DNA]</scope>
    <source>
        <strain evidence="15 16">BE316</strain>
    </source>
</reference>
<feature type="chain" id="PRO_5045763709" evidence="12">
    <location>
        <begin position="27"/>
        <end position="1000"/>
    </location>
</feature>
<dbReference type="PROSITE" id="PS52016">
    <property type="entry name" value="TONB_DEPENDENT_REC_3"/>
    <property type="match status" value="1"/>
</dbReference>
<evidence type="ECO:0000256" key="10">
    <source>
        <dbReference type="PROSITE-ProRule" id="PRU01360"/>
    </source>
</evidence>
<dbReference type="EMBL" id="JAVDXV010000005">
    <property type="protein sequence ID" value="MDR7333781.1"/>
    <property type="molecule type" value="Genomic_DNA"/>
</dbReference>
<dbReference type="InterPro" id="IPR039426">
    <property type="entry name" value="TonB-dep_rcpt-like"/>
</dbReference>
<dbReference type="Pfam" id="PF07715">
    <property type="entry name" value="Plug"/>
    <property type="match status" value="1"/>
</dbReference>
<evidence type="ECO:0000256" key="4">
    <source>
        <dbReference type="ARBA" id="ARBA00022452"/>
    </source>
</evidence>
<comment type="caution">
    <text evidence="15">The sequence shown here is derived from an EMBL/GenBank/DDBJ whole genome shotgun (WGS) entry which is preliminary data.</text>
</comment>
<protein>
    <submittedName>
        <fullName evidence="15">TonB-dependent receptor</fullName>
    </submittedName>
</protein>
<dbReference type="InterPro" id="IPR010104">
    <property type="entry name" value="TonB_rcpt_bac"/>
</dbReference>
<dbReference type="InterPro" id="IPR036942">
    <property type="entry name" value="Beta-barrel_TonB_sf"/>
</dbReference>
<keyword evidence="7 10" id="KW-0472">Membrane</keyword>
<evidence type="ECO:0000256" key="11">
    <source>
        <dbReference type="RuleBase" id="RU003357"/>
    </source>
</evidence>
<evidence type="ECO:0000256" key="1">
    <source>
        <dbReference type="ARBA" id="ARBA00004571"/>
    </source>
</evidence>
<organism evidence="15 16">
    <name type="scientific">Roseateles asaccharophilus</name>
    <dbReference type="NCBI Taxonomy" id="582607"/>
    <lineage>
        <taxon>Bacteria</taxon>
        <taxon>Pseudomonadati</taxon>
        <taxon>Pseudomonadota</taxon>
        <taxon>Betaproteobacteria</taxon>
        <taxon>Burkholderiales</taxon>
        <taxon>Sphaerotilaceae</taxon>
        <taxon>Roseateles</taxon>
    </lineage>
</organism>
<keyword evidence="3 10" id="KW-0813">Transport</keyword>
<evidence type="ECO:0000256" key="3">
    <source>
        <dbReference type="ARBA" id="ARBA00022448"/>
    </source>
</evidence>
<dbReference type="Gene3D" id="2.170.130.10">
    <property type="entry name" value="TonB-dependent receptor, plug domain"/>
    <property type="match status" value="1"/>
</dbReference>